<organism evidence="1 2">
    <name type="scientific">Tetranychus urticae</name>
    <name type="common">Two-spotted spider mite</name>
    <dbReference type="NCBI Taxonomy" id="32264"/>
    <lineage>
        <taxon>Eukaryota</taxon>
        <taxon>Metazoa</taxon>
        <taxon>Ecdysozoa</taxon>
        <taxon>Arthropoda</taxon>
        <taxon>Chelicerata</taxon>
        <taxon>Arachnida</taxon>
        <taxon>Acari</taxon>
        <taxon>Acariformes</taxon>
        <taxon>Trombidiformes</taxon>
        <taxon>Prostigmata</taxon>
        <taxon>Eleutherengona</taxon>
        <taxon>Raphignathae</taxon>
        <taxon>Tetranychoidea</taxon>
        <taxon>Tetranychidae</taxon>
        <taxon>Tetranychus</taxon>
    </lineage>
</organism>
<keyword evidence="2" id="KW-1185">Reference proteome</keyword>
<protein>
    <submittedName>
        <fullName evidence="1">Uncharacterized protein</fullName>
    </submittedName>
</protein>
<dbReference type="EnsemblMetazoa" id="tetur02g13430.1">
    <property type="protein sequence ID" value="tetur02g13430.1"/>
    <property type="gene ID" value="tetur02g13430"/>
</dbReference>
<accession>T1JXV9</accession>
<reference evidence="1" key="2">
    <citation type="submission" date="2015-06" db="UniProtKB">
        <authorList>
            <consortium name="EnsemblMetazoa"/>
        </authorList>
    </citation>
    <scope>IDENTIFICATION</scope>
</reference>
<dbReference type="EMBL" id="CAEY01000835">
    <property type="status" value="NOT_ANNOTATED_CDS"/>
    <property type="molecule type" value="Genomic_DNA"/>
</dbReference>
<dbReference type="HOGENOM" id="CLU_1995498_0_0_1"/>
<reference evidence="2" key="1">
    <citation type="submission" date="2011-08" db="EMBL/GenBank/DDBJ databases">
        <authorList>
            <person name="Rombauts S."/>
        </authorList>
    </citation>
    <scope>NUCLEOTIDE SEQUENCE</scope>
    <source>
        <strain evidence="2">London</strain>
    </source>
</reference>
<dbReference type="Proteomes" id="UP000015104">
    <property type="component" value="Unassembled WGS sequence"/>
</dbReference>
<proteinExistence type="predicted"/>
<name>T1JXV9_TETUR</name>
<evidence type="ECO:0000313" key="2">
    <source>
        <dbReference type="Proteomes" id="UP000015104"/>
    </source>
</evidence>
<sequence length="125" mass="14318">MAKSAETLQAVLNNCDCKLESILTHLETTALSTTNLLDESVIEETPNPLQLTTQIKEIRTRLTSAKERFEELQELKSSIDYELGKRFETLKVWIYTFHSIIYGFRLIKSSSQTGSPQKGAIRKYF</sequence>
<evidence type="ECO:0000313" key="1">
    <source>
        <dbReference type="EnsemblMetazoa" id="tetur02g13430.1"/>
    </source>
</evidence>
<dbReference type="AlphaFoldDB" id="T1JXV9"/>